<feature type="chain" id="PRO_5004020030" evidence="11">
    <location>
        <begin position="37"/>
        <end position="2002"/>
    </location>
</feature>
<evidence type="ECO:0000256" key="8">
    <source>
        <dbReference type="ARBA" id="ARBA00023004"/>
    </source>
</evidence>
<evidence type="ECO:0000256" key="10">
    <source>
        <dbReference type="SAM" id="MobiDB-lite"/>
    </source>
</evidence>
<dbReference type="NCBIfam" id="TIGR02603">
    <property type="entry name" value="CxxCH_TIGR02603"/>
    <property type="match status" value="1"/>
</dbReference>
<reference evidence="13" key="2">
    <citation type="journal article" date="2013" name="Mar. Genomics">
        <title>Expression of sulfatases in Rhodopirellula baltica and the diversity of sulfatases in the genus Rhodopirellula.</title>
        <authorList>
            <person name="Wegner C.E."/>
            <person name="Richter-Heitmann T."/>
            <person name="Klindworth A."/>
            <person name="Klockow C."/>
            <person name="Richter M."/>
            <person name="Achstetter T."/>
            <person name="Glockner F.O."/>
            <person name="Harder J."/>
        </authorList>
    </citation>
    <scope>NUCLEOTIDE SEQUENCE [LARGE SCALE GENOMIC DNA]</scope>
    <source>
        <strain evidence="13">6C</strain>
    </source>
</reference>
<dbReference type="InterPro" id="IPR029010">
    <property type="entry name" value="ThuA-like"/>
</dbReference>
<keyword evidence="5 11" id="KW-0732">Signal</keyword>
<evidence type="ECO:0000259" key="12">
    <source>
        <dbReference type="PROSITE" id="PS51007"/>
    </source>
</evidence>
<dbReference type="Gene3D" id="3.40.50.880">
    <property type="match status" value="1"/>
</dbReference>
<evidence type="ECO:0000256" key="5">
    <source>
        <dbReference type="ARBA" id="ARBA00022729"/>
    </source>
</evidence>
<comment type="caution">
    <text evidence="13">The sequence shown here is derived from an EMBL/GenBank/DDBJ whole genome shotgun (WGS) entry which is preliminary data.</text>
</comment>
<dbReference type="PROSITE" id="PS51257">
    <property type="entry name" value="PROKAR_LIPOPROTEIN"/>
    <property type="match status" value="1"/>
</dbReference>
<dbReference type="InterPro" id="IPR000917">
    <property type="entry name" value="Sulfatase_N"/>
</dbReference>
<dbReference type="EMBL" id="ANMO01000136">
    <property type="protein sequence ID" value="EMB16070.1"/>
    <property type="molecule type" value="Genomic_DNA"/>
</dbReference>
<evidence type="ECO:0000256" key="2">
    <source>
        <dbReference type="ARBA" id="ARBA00008779"/>
    </source>
</evidence>
<dbReference type="CDD" id="cd16030">
    <property type="entry name" value="iduronate-2-sulfatase"/>
    <property type="match status" value="1"/>
</dbReference>
<dbReference type="SUPFAM" id="SSF53649">
    <property type="entry name" value="Alkaline phosphatase-like"/>
    <property type="match status" value="1"/>
</dbReference>
<dbReference type="InterPro" id="IPR013428">
    <property type="entry name" value="Membrane-bound_put_N"/>
</dbReference>
<evidence type="ECO:0000256" key="3">
    <source>
        <dbReference type="ARBA" id="ARBA00022617"/>
    </source>
</evidence>
<evidence type="ECO:0000256" key="4">
    <source>
        <dbReference type="ARBA" id="ARBA00022723"/>
    </source>
</evidence>
<comment type="similarity">
    <text evidence="2">Belongs to the sulfatase family.</text>
</comment>
<protein>
    <submittedName>
        <fullName evidence="13">Sulfatase family protein</fullName>
    </submittedName>
</protein>
<dbReference type="InterPro" id="IPR009056">
    <property type="entry name" value="Cyt_c-like_dom"/>
</dbReference>
<dbReference type="GO" id="GO:0005737">
    <property type="term" value="C:cytoplasm"/>
    <property type="evidence" value="ECO:0007669"/>
    <property type="project" value="TreeGrafter"/>
</dbReference>
<dbReference type="PATRIC" id="fig|1263867.3.peg.3424"/>
<feature type="signal peptide" evidence="11">
    <location>
        <begin position="1"/>
        <end position="36"/>
    </location>
</feature>
<sequence>MTRNKTIANTFLMSPSMSRLLLTVALMLSSCLAATAEDIRVLFLGDDGPHKPQTRFAIVQPALQETGITVTYTDQLTDLNRQTLGQYDALMVYANHREVSADQARAVIDYVAAGGGFVPLHCATACFRNSPELIALMGAQFKSHGRGDFSTKLGDNAGEVLGNVLGDYQPFASWDESYVHHRHNDVDRTVLEYRYGAPQAEGNQREPWTWVRTHGKGRVFYTAWGHDERTWSKPEFQGLVERGVRWVCRRNDTGVADAGQTLVSNQELPPIKSLPSDLEEFDYVDVGPKIPNYAAGRGETLNLMQQPAPAEESMRHLVTPEGFSVELFADESMLSGKMFGGKPIAMNWDAQGRLWVCETVDYPNELQPTGTGRDRVRVIEDTDGDFRADKSTVFAEDLSIPTALAFHRGGVVVQNGVETLFLKDTDGDGKADVRKVLISNWSLGDTHGGVSNFRNGLDNWIWAMQGYNTSSPVINGEQQPSFRMGWFRFKLSQDDDPVVEKLEFIRSTKGNTWGLGFSEEGLIFGSTANRRPSFFMPIANRYYERVRGWAPDTLEMIAPTHIFEPITDKVRQVDCHGGYTAAAGHALYTARNYPAAYWNRTAFVCGPTGKLVGTFVIERDGAGMKSHSPNNLLASDDEWTAPIMAEVGPDGNVWVLDWYNYIVQHNPVPQGFERGKGNAYETDLRDKKYGRVYRVVPDGVNSVSGKAMTLDSPAEDLIAGLKSPTMLVRLNAQRLLVEQGSTDITDALIQLIDDQSMDSVGLNTGAIHALNTLHGLGLLNSDGPALTAATKALTHPSAGVRLNAVRVLPESQATVDEIAHSKLTLDPDHQVVLASLLKVSDTRAENAGAIAAEAAALPAVDQDPWLCDAVVTAGAMHVADFLVSVLSSEQQLGSGSLESITRVSEHFARTSPDAQATGELLSLMAKSKTNANEAIIVGVSRGWPREHKIKLGAQYDSMLTTFFESSSLQTKGMLARLAPSLSSAALEDAIGPMIDSMIDTIEDDDAPIESRIEATNRVVALSPGRVKTIDALFDMIGPQSPTSLSLGLMNATGKSSVPGVGPRLIEVAQSGTPSIRDAVMQLMLSRADWTNDLLASISKGDLRFTDLTAQQRSALQNHPTIDIRRRVDKLMREGGLGGKSNRGQLVKAKMPLVERTGDVDRGKAVFTKNCATCHVFKGEGNVVGPNLNGMSVHPKVELLTHILDPNSSVEANYRLYNVLTADGLVISGLLSGETLTSIEMVDAQGKRHTVLREDIEELVASTKSAMPEGLEQSVNDDGLVDLLEYLTQADQFIPLGLESVANISSAKGMFNRHDNNRERLIMPKYGFQAIDGIPFQLIDPSGSATKNAVMLHGPRGSFPPKMPKSVSVRCKAEAAKVHMLGGVAGWAAKSASNGGVSMIVRLRYADGQTEDHSLISGQHIADYIGQFDVPQSKLAMKASDGGQVRYLAITPKRKAVIDTIEFVKPEHVTAPLIFAVTIERPGNHTAHAATVSDEALAARTNVGPKPRPAPIPAGSNIKRNYGDKPNILFIAIDDLNDHVGYMGGYPGVITPNFDRLASMGTAFTNAHCAAPICNPSRTSIMFGVRPSTSGVYGNAEKYRQSPALANALTLPEYLRKRQGYWATGAGKIFHALEWIGGISDGKNDIESWDSFWPTMTRQMPHRVMPENAPLGRGKNPGERRGAPPIMDWGPIGHPVESMPDYKVASHISEQLSGSFDKPFFLACGIFRPHIPFYVPQKYLDLYPLDEVRIPDNPEGWLDRVPESVRNNNAAGAARRRWHNWISANGEWKKAVQAYLASVTFADDQLGRVLDALESSPHNDNTIIVLWSDHGAHLGDKETWEKYTLWHESTRVPLVFVAPGVTKPGTVSNQPASLLDVYPTLLELAGIEQPGDQLEGTSLVPQLKNPQAAKEPVVCTHQLGNHAVISSTHRYIRYANGDEELYDLVADPAEWNNVAEQESMSAVKAELQKGLPKVNFQMSPGQPRPKAVPKRNPANRRQRVTTP</sequence>
<dbReference type="Gene3D" id="1.10.760.10">
    <property type="entry name" value="Cytochrome c-like domain"/>
    <property type="match status" value="1"/>
</dbReference>
<evidence type="ECO:0000256" key="7">
    <source>
        <dbReference type="ARBA" id="ARBA00022837"/>
    </source>
</evidence>
<feature type="region of interest" description="Disordered" evidence="10">
    <location>
        <begin position="1972"/>
        <end position="2002"/>
    </location>
</feature>
<dbReference type="InterPro" id="IPR055557">
    <property type="entry name" value="DUF7133"/>
</dbReference>
<evidence type="ECO:0000313" key="13">
    <source>
        <dbReference type="EMBL" id="EMB16070.1"/>
    </source>
</evidence>
<dbReference type="SUPFAM" id="SSF46626">
    <property type="entry name" value="Cytochrome c"/>
    <property type="match status" value="1"/>
</dbReference>
<dbReference type="PANTHER" id="PTHR45953:SF1">
    <property type="entry name" value="IDURONATE 2-SULFATASE"/>
    <property type="match status" value="1"/>
</dbReference>
<dbReference type="Proteomes" id="UP000011529">
    <property type="component" value="Unassembled WGS sequence"/>
</dbReference>
<evidence type="ECO:0000256" key="6">
    <source>
        <dbReference type="ARBA" id="ARBA00022801"/>
    </source>
</evidence>
<keyword evidence="14" id="KW-1185">Reference proteome</keyword>
<reference evidence="13" key="1">
    <citation type="submission" date="2012-11" db="EMBL/GenBank/DDBJ databases">
        <title>Permanent draft genomes of Rhodopirellula europaea strain SH398 and 6C.</title>
        <authorList>
            <person name="Richter M."/>
            <person name="Richter-Heitmann T."/>
            <person name="Frank C."/>
            <person name="Harder J."/>
            <person name="Glockner F.O."/>
        </authorList>
    </citation>
    <scope>NUCLEOTIDE SEQUENCE</scope>
    <source>
        <strain evidence="13">6C</strain>
    </source>
</reference>
<dbReference type="PANTHER" id="PTHR45953">
    <property type="entry name" value="IDURONATE 2-SULFATASE"/>
    <property type="match status" value="1"/>
</dbReference>
<dbReference type="InterPro" id="IPR029062">
    <property type="entry name" value="Class_I_gatase-like"/>
</dbReference>
<keyword evidence="6" id="KW-0378">Hydrolase</keyword>
<dbReference type="GO" id="GO:0046872">
    <property type="term" value="F:metal ion binding"/>
    <property type="evidence" value="ECO:0007669"/>
    <property type="project" value="UniProtKB-KW"/>
</dbReference>
<dbReference type="GO" id="GO:0004423">
    <property type="term" value="F:iduronate-2-sulfatase activity"/>
    <property type="evidence" value="ECO:0007669"/>
    <property type="project" value="InterPro"/>
</dbReference>
<dbReference type="InterPro" id="IPR011042">
    <property type="entry name" value="6-blade_b-propeller_TolB-like"/>
</dbReference>
<evidence type="ECO:0000256" key="9">
    <source>
        <dbReference type="PROSITE-ProRule" id="PRU00433"/>
    </source>
</evidence>
<name>M2AG40_9BACT</name>
<dbReference type="InterPro" id="IPR013427">
    <property type="entry name" value="Haem-bd_dom_put"/>
</dbReference>
<accession>M2AG40</accession>
<dbReference type="InterPro" id="IPR036909">
    <property type="entry name" value="Cyt_c-like_dom_sf"/>
</dbReference>
<keyword evidence="8 9" id="KW-0408">Iron</keyword>
<dbReference type="SUPFAM" id="SSF63829">
    <property type="entry name" value="Calcium-dependent phosphotriesterase"/>
    <property type="match status" value="1"/>
</dbReference>
<dbReference type="InterPro" id="IPR011989">
    <property type="entry name" value="ARM-like"/>
</dbReference>
<dbReference type="Gene3D" id="2.120.10.30">
    <property type="entry name" value="TolB, C-terminal domain"/>
    <property type="match status" value="1"/>
</dbReference>
<proteinExistence type="inferred from homology"/>
<organism evidence="13 14">
    <name type="scientific">Rhodopirellula europaea 6C</name>
    <dbReference type="NCBI Taxonomy" id="1263867"/>
    <lineage>
        <taxon>Bacteria</taxon>
        <taxon>Pseudomonadati</taxon>
        <taxon>Planctomycetota</taxon>
        <taxon>Planctomycetia</taxon>
        <taxon>Pirellulales</taxon>
        <taxon>Pirellulaceae</taxon>
        <taxon>Rhodopirellula</taxon>
    </lineage>
</organism>
<dbReference type="Pfam" id="PF06283">
    <property type="entry name" value="ThuA"/>
    <property type="match status" value="1"/>
</dbReference>
<dbReference type="GO" id="GO:0009055">
    <property type="term" value="F:electron transfer activity"/>
    <property type="evidence" value="ECO:0007669"/>
    <property type="project" value="InterPro"/>
</dbReference>
<dbReference type="GO" id="GO:0020037">
    <property type="term" value="F:heme binding"/>
    <property type="evidence" value="ECO:0007669"/>
    <property type="project" value="InterPro"/>
</dbReference>
<dbReference type="Gene3D" id="1.25.10.10">
    <property type="entry name" value="Leucine-rich Repeat Variant"/>
    <property type="match status" value="1"/>
</dbReference>
<dbReference type="SUPFAM" id="SSF52317">
    <property type="entry name" value="Class I glutamine amidotransferase-like"/>
    <property type="match status" value="1"/>
</dbReference>
<keyword evidence="7" id="KW-0106">Calcium</keyword>
<evidence type="ECO:0000256" key="11">
    <source>
        <dbReference type="SAM" id="SignalP"/>
    </source>
</evidence>
<feature type="domain" description="Cytochrome c" evidence="12">
    <location>
        <begin position="1157"/>
        <end position="1290"/>
    </location>
</feature>
<gene>
    <name evidence="13" type="ORF">RE6C_03206</name>
</gene>
<evidence type="ECO:0000256" key="1">
    <source>
        <dbReference type="ARBA" id="ARBA00001913"/>
    </source>
</evidence>
<dbReference type="Pfam" id="PF00034">
    <property type="entry name" value="Cytochrom_C"/>
    <property type="match status" value="1"/>
</dbReference>
<keyword evidence="4 9" id="KW-0479">Metal-binding</keyword>
<evidence type="ECO:0000313" key="14">
    <source>
        <dbReference type="Proteomes" id="UP000011529"/>
    </source>
</evidence>
<keyword evidence="3 9" id="KW-0349">Heme</keyword>
<feature type="compositionally biased region" description="Basic residues" evidence="10">
    <location>
        <begin position="1986"/>
        <end position="2002"/>
    </location>
</feature>
<comment type="cofactor">
    <cofactor evidence="1">
        <name>Ca(2+)</name>
        <dbReference type="ChEBI" id="CHEBI:29108"/>
    </cofactor>
</comment>
<dbReference type="Gene3D" id="3.40.720.10">
    <property type="entry name" value="Alkaline Phosphatase, subunit A"/>
    <property type="match status" value="1"/>
</dbReference>
<dbReference type="InterPro" id="IPR016024">
    <property type="entry name" value="ARM-type_fold"/>
</dbReference>
<dbReference type="PROSITE" id="PS51007">
    <property type="entry name" value="CYTC"/>
    <property type="match status" value="1"/>
</dbReference>
<dbReference type="InterPro" id="IPR017850">
    <property type="entry name" value="Alkaline_phosphatase_core_sf"/>
</dbReference>
<dbReference type="SUPFAM" id="SSF48371">
    <property type="entry name" value="ARM repeat"/>
    <property type="match status" value="1"/>
</dbReference>
<dbReference type="NCBIfam" id="TIGR02604">
    <property type="entry name" value="Piru_Ver_Nterm"/>
    <property type="match status" value="1"/>
</dbReference>
<dbReference type="Pfam" id="PF00884">
    <property type="entry name" value="Sulfatase"/>
    <property type="match status" value="1"/>
</dbReference>
<dbReference type="Pfam" id="PF23500">
    <property type="entry name" value="DUF7133"/>
    <property type="match status" value="1"/>
</dbReference>
<dbReference type="InterPro" id="IPR035874">
    <property type="entry name" value="IDS"/>
</dbReference>